<reference evidence="10 11" key="1">
    <citation type="submission" date="2019-04" db="EMBL/GenBank/DDBJ databases">
        <title>Friends and foes A comparative genomics study of 23 Aspergillus species from section Flavi.</title>
        <authorList>
            <consortium name="DOE Joint Genome Institute"/>
            <person name="Kjaerbolling I."/>
            <person name="Vesth T."/>
            <person name="Frisvad J.C."/>
            <person name="Nybo J.L."/>
            <person name="Theobald S."/>
            <person name="Kildgaard S."/>
            <person name="Isbrandt T."/>
            <person name="Kuo A."/>
            <person name="Sato A."/>
            <person name="Lyhne E.K."/>
            <person name="Kogle M.E."/>
            <person name="Wiebenga A."/>
            <person name="Kun R.S."/>
            <person name="Lubbers R.J."/>
            <person name="Makela M.R."/>
            <person name="Barry K."/>
            <person name="Chovatia M."/>
            <person name="Clum A."/>
            <person name="Daum C."/>
            <person name="Haridas S."/>
            <person name="He G."/>
            <person name="LaButti K."/>
            <person name="Lipzen A."/>
            <person name="Mondo S."/>
            <person name="Riley R."/>
            <person name="Salamov A."/>
            <person name="Simmons B.A."/>
            <person name="Magnuson J.K."/>
            <person name="Henrissat B."/>
            <person name="Mortensen U.H."/>
            <person name="Larsen T.O."/>
            <person name="Devries R.P."/>
            <person name="Grigoriev I.V."/>
            <person name="Machida M."/>
            <person name="Baker S.E."/>
            <person name="Andersen M.R."/>
        </authorList>
    </citation>
    <scope>NUCLEOTIDE SEQUENCE [LARGE SCALE GENOMIC DNA]</scope>
    <source>
        <strain evidence="10 11">CBS 151.66</strain>
    </source>
</reference>
<name>A0A5N5WV76_9EURO</name>
<dbReference type="Gene3D" id="3.40.50.300">
    <property type="entry name" value="P-loop containing nucleotide triphosphate hydrolases"/>
    <property type="match status" value="1"/>
</dbReference>
<dbReference type="FunFam" id="1.20.272.10:FF:000001">
    <property type="entry name" value="Putative AAA family ATPase"/>
    <property type="match status" value="1"/>
</dbReference>
<gene>
    <name evidence="10" type="ORF">BDV29DRAFT_179866</name>
</gene>
<keyword evidence="7" id="KW-0234">DNA repair</keyword>
<dbReference type="Gene3D" id="3.30.160.60">
    <property type="entry name" value="Classic Zinc Finger"/>
    <property type="match status" value="1"/>
</dbReference>
<dbReference type="AlphaFoldDB" id="A0A5N5WV76"/>
<dbReference type="InterPro" id="IPR051314">
    <property type="entry name" value="AAA_ATPase_RarA/MGS1/WRNIP1"/>
</dbReference>
<dbReference type="GO" id="GO:0009378">
    <property type="term" value="F:four-way junction helicase activity"/>
    <property type="evidence" value="ECO:0007669"/>
    <property type="project" value="InterPro"/>
</dbReference>
<dbReference type="SMART" id="SM00734">
    <property type="entry name" value="ZnF_Rad18"/>
    <property type="match status" value="1"/>
</dbReference>
<dbReference type="Pfam" id="PF12002">
    <property type="entry name" value="MgsA_C"/>
    <property type="match status" value="1"/>
</dbReference>
<evidence type="ECO:0000256" key="4">
    <source>
        <dbReference type="ARBA" id="ARBA00022771"/>
    </source>
</evidence>
<proteinExistence type="predicted"/>
<dbReference type="GO" id="GO:0008270">
    <property type="term" value="F:zinc ion binding"/>
    <property type="evidence" value="ECO:0007669"/>
    <property type="project" value="UniProtKB-KW"/>
</dbReference>
<dbReference type="GO" id="GO:0006310">
    <property type="term" value="P:DNA recombination"/>
    <property type="evidence" value="ECO:0007669"/>
    <property type="project" value="InterPro"/>
</dbReference>
<feature type="domain" description="UBZ4-type" evidence="9">
    <location>
        <begin position="1"/>
        <end position="25"/>
    </location>
</feature>
<evidence type="ECO:0000256" key="5">
    <source>
        <dbReference type="ARBA" id="ARBA00022833"/>
    </source>
</evidence>
<dbReference type="GO" id="GO:0017116">
    <property type="term" value="F:single-stranded DNA helicase activity"/>
    <property type="evidence" value="ECO:0007669"/>
    <property type="project" value="TreeGrafter"/>
</dbReference>
<dbReference type="EMBL" id="ML732284">
    <property type="protein sequence ID" value="KAB8071022.1"/>
    <property type="molecule type" value="Genomic_DNA"/>
</dbReference>
<dbReference type="CDD" id="cd00009">
    <property type="entry name" value="AAA"/>
    <property type="match status" value="1"/>
</dbReference>
<sequence length="515" mass="57117">MAECPICQKPVVLSKINHHIDSGCKNFFEPASPTHVRESAPGDQFHYISPFTNATKKRKQFDTVQNDKPTPVKGYAKGAFCQHQGTGKKRDLQLTAARNTAKRLKPDIAPLAERVRPNCFDDVVGQGHLTGPNGILRQLVQGERVSNMILWGGSGTGKTTVARIIASAMRRKVYEITSTTTATAEYAAIIAKASEDMEKEKKPSIVFCDEIHRITRPQQDIFLKAIRDDRIDLLGATTENPSLNIRHGLVYRCTVFTLTRPTDADIRNMLHRVMESQGLESHLLDDDFIGYLSSFADGDCRVALNLLEIAHDLSKREGMTQERLKNSLTGHLAYDRSGDQHYDTISAFHKSIRGSDADAALYYLVRMLKSGENSLFIARRLVVATSEDIGLANNALQTFATSVYSVLEKSNIQDAQAALAQLVITMCLSRKSTRSYRGLNNAFSCLKEPGTADASIPFHLLPLSSESQKAAADIIKGDASHDRMPTSCLPEVLRGRKFLEDSDFLFMKDTHLTDK</sequence>
<evidence type="ECO:0000259" key="9">
    <source>
        <dbReference type="SMART" id="SM00734"/>
    </source>
</evidence>
<dbReference type="Pfam" id="PF16193">
    <property type="entry name" value="AAA_assoc_2"/>
    <property type="match status" value="1"/>
</dbReference>
<evidence type="ECO:0000256" key="7">
    <source>
        <dbReference type="ARBA" id="ARBA00023204"/>
    </source>
</evidence>
<dbReference type="CDD" id="cd18139">
    <property type="entry name" value="HLD_clamp_RarA"/>
    <property type="match status" value="1"/>
</dbReference>
<dbReference type="GO" id="GO:0008047">
    <property type="term" value="F:enzyme activator activity"/>
    <property type="evidence" value="ECO:0007669"/>
    <property type="project" value="TreeGrafter"/>
</dbReference>
<dbReference type="Gene3D" id="1.10.8.60">
    <property type="match status" value="1"/>
</dbReference>
<evidence type="ECO:0000256" key="3">
    <source>
        <dbReference type="ARBA" id="ARBA00022763"/>
    </source>
</evidence>
<keyword evidence="2" id="KW-0547">Nucleotide-binding</keyword>
<evidence type="ECO:0000313" key="10">
    <source>
        <dbReference type="EMBL" id="KAB8071022.1"/>
    </source>
</evidence>
<dbReference type="GO" id="GO:0000731">
    <property type="term" value="P:DNA synthesis involved in DNA repair"/>
    <property type="evidence" value="ECO:0007669"/>
    <property type="project" value="TreeGrafter"/>
</dbReference>
<dbReference type="GO" id="GO:0003677">
    <property type="term" value="F:DNA binding"/>
    <property type="evidence" value="ECO:0007669"/>
    <property type="project" value="InterPro"/>
</dbReference>
<dbReference type="SUPFAM" id="SSF48019">
    <property type="entry name" value="post-AAA+ oligomerization domain-like"/>
    <property type="match status" value="1"/>
</dbReference>
<evidence type="ECO:0000313" key="11">
    <source>
        <dbReference type="Proteomes" id="UP000326565"/>
    </source>
</evidence>
<dbReference type="InterPro" id="IPR008824">
    <property type="entry name" value="RuvB-like_N"/>
</dbReference>
<keyword evidence="1" id="KW-0479">Metal-binding</keyword>
<evidence type="ECO:0000256" key="2">
    <source>
        <dbReference type="ARBA" id="ARBA00022741"/>
    </source>
</evidence>
<dbReference type="GO" id="GO:0005524">
    <property type="term" value="F:ATP binding"/>
    <property type="evidence" value="ECO:0007669"/>
    <property type="project" value="UniProtKB-KW"/>
</dbReference>
<organism evidence="10 11">
    <name type="scientific">Aspergillus leporis</name>
    <dbReference type="NCBI Taxonomy" id="41062"/>
    <lineage>
        <taxon>Eukaryota</taxon>
        <taxon>Fungi</taxon>
        <taxon>Dikarya</taxon>
        <taxon>Ascomycota</taxon>
        <taxon>Pezizomycotina</taxon>
        <taxon>Eurotiomycetes</taxon>
        <taxon>Eurotiomycetidae</taxon>
        <taxon>Eurotiales</taxon>
        <taxon>Aspergillaceae</taxon>
        <taxon>Aspergillus</taxon>
        <taxon>Aspergillus subgen. Circumdati</taxon>
    </lineage>
</organism>
<dbReference type="PANTHER" id="PTHR13779">
    <property type="entry name" value="WERNER HELICASE-INTERACTING PROTEIN 1 FAMILY MEMBER"/>
    <property type="match status" value="1"/>
</dbReference>
<dbReference type="Pfam" id="PF05496">
    <property type="entry name" value="RuvB_N"/>
    <property type="match status" value="1"/>
</dbReference>
<dbReference type="InterPro" id="IPR032423">
    <property type="entry name" value="AAA_assoc_2"/>
</dbReference>
<dbReference type="GO" id="GO:0005634">
    <property type="term" value="C:nucleus"/>
    <property type="evidence" value="ECO:0007669"/>
    <property type="project" value="TreeGrafter"/>
</dbReference>
<dbReference type="OrthoDB" id="10265467at2759"/>
<dbReference type="SUPFAM" id="SSF52540">
    <property type="entry name" value="P-loop containing nucleoside triphosphate hydrolases"/>
    <property type="match status" value="1"/>
</dbReference>
<dbReference type="GO" id="GO:0006271">
    <property type="term" value="P:DNA strand elongation involved in DNA replication"/>
    <property type="evidence" value="ECO:0007669"/>
    <property type="project" value="UniProtKB-ARBA"/>
</dbReference>
<keyword evidence="11" id="KW-1185">Reference proteome</keyword>
<dbReference type="InterPro" id="IPR027417">
    <property type="entry name" value="P-loop_NTPase"/>
</dbReference>
<dbReference type="Gene3D" id="1.20.272.10">
    <property type="match status" value="1"/>
</dbReference>
<protein>
    <submittedName>
        <fullName evidence="10">DNA polymerase III, clamp loader complex, gamma/delta/delta subunit</fullName>
    </submittedName>
</protein>
<dbReference type="InterPro" id="IPR006642">
    <property type="entry name" value="Rad18_UBZ4"/>
</dbReference>
<dbReference type="PANTHER" id="PTHR13779:SF7">
    <property type="entry name" value="ATPASE WRNIP1"/>
    <property type="match status" value="1"/>
</dbReference>
<dbReference type="InterPro" id="IPR008921">
    <property type="entry name" value="DNA_pol3_clamp-load_cplx_C"/>
</dbReference>
<keyword evidence="4" id="KW-0863">Zinc-finger</keyword>
<accession>A0A5N5WV76</accession>
<dbReference type="InterPro" id="IPR003593">
    <property type="entry name" value="AAA+_ATPase"/>
</dbReference>
<evidence type="ECO:0000259" key="8">
    <source>
        <dbReference type="SMART" id="SM00382"/>
    </source>
</evidence>
<dbReference type="InterPro" id="IPR021886">
    <property type="entry name" value="MgsA_C"/>
</dbReference>
<keyword evidence="5" id="KW-0862">Zinc</keyword>
<keyword evidence="6" id="KW-0067">ATP-binding</keyword>
<evidence type="ECO:0000256" key="1">
    <source>
        <dbReference type="ARBA" id="ARBA00022723"/>
    </source>
</evidence>
<dbReference type="SMART" id="SM00382">
    <property type="entry name" value="AAA"/>
    <property type="match status" value="1"/>
</dbReference>
<feature type="domain" description="AAA+ ATPase" evidence="8">
    <location>
        <begin position="144"/>
        <end position="279"/>
    </location>
</feature>
<evidence type="ECO:0000256" key="6">
    <source>
        <dbReference type="ARBA" id="ARBA00022840"/>
    </source>
</evidence>
<keyword evidence="3" id="KW-0227">DNA damage</keyword>
<dbReference type="Proteomes" id="UP000326565">
    <property type="component" value="Unassembled WGS sequence"/>
</dbReference>